<reference evidence="1 2" key="1">
    <citation type="journal article" date="2011" name="Stand. Genomic Sci.">
        <title>Complete genome sequence of the acetate-degrading sulfate reducer Desulfobacca acetoxidans type strain (ASRB2).</title>
        <authorList>
            <person name="Goker M."/>
            <person name="Teshima H."/>
            <person name="Lapidus A."/>
            <person name="Nolan M."/>
            <person name="Lucas S."/>
            <person name="Hammon N."/>
            <person name="Deshpande S."/>
            <person name="Cheng J.F."/>
            <person name="Tapia R."/>
            <person name="Han C."/>
            <person name="Goodwin L."/>
            <person name="Pitluck S."/>
            <person name="Huntemann M."/>
            <person name="Liolios K."/>
            <person name="Ivanova N."/>
            <person name="Pagani I."/>
            <person name="Mavromatis K."/>
            <person name="Ovchinikova G."/>
            <person name="Pati A."/>
            <person name="Chen A."/>
            <person name="Palaniappan K."/>
            <person name="Land M."/>
            <person name="Hauser L."/>
            <person name="Brambilla E.M."/>
            <person name="Rohde M."/>
            <person name="Spring S."/>
            <person name="Detter J.C."/>
            <person name="Woyke T."/>
            <person name="Bristow J."/>
            <person name="Eisen J.A."/>
            <person name="Markowitz V."/>
            <person name="Hugenholtz P."/>
            <person name="Kyrpides N.C."/>
            <person name="Klenk H.P."/>
        </authorList>
    </citation>
    <scope>NUCLEOTIDE SEQUENCE [LARGE SCALE GENOMIC DNA]</scope>
    <source>
        <strain evidence="2">ATCC 700848 / DSM 11109 / ASRB2</strain>
    </source>
</reference>
<dbReference type="Proteomes" id="UP000000483">
    <property type="component" value="Chromosome"/>
</dbReference>
<organism evidence="1 2">
    <name type="scientific">Desulfobacca acetoxidans (strain ATCC 700848 / DSM 11109 / ASRB2)</name>
    <dbReference type="NCBI Taxonomy" id="880072"/>
    <lineage>
        <taxon>Bacteria</taxon>
        <taxon>Pseudomonadati</taxon>
        <taxon>Thermodesulfobacteriota</taxon>
        <taxon>Desulfobaccia</taxon>
        <taxon>Desulfobaccales</taxon>
        <taxon>Desulfobaccaceae</taxon>
        <taxon>Desulfobacca</taxon>
    </lineage>
</organism>
<protein>
    <submittedName>
        <fullName evidence="1">Uncharacterized protein</fullName>
    </submittedName>
</protein>
<accession>F2NGE6</accession>
<dbReference type="HOGENOM" id="CLU_2952842_0_0_7"/>
<dbReference type="EMBL" id="CP002629">
    <property type="protein sequence ID" value="AEB08559.1"/>
    <property type="molecule type" value="Genomic_DNA"/>
</dbReference>
<proteinExistence type="predicted"/>
<keyword evidence="2" id="KW-1185">Reference proteome</keyword>
<dbReference type="KEGG" id="dao:Desac_0677"/>
<sequence>MKVYVPKNCEHCYGRGCMCEEDMNYLPPEYLLSEEEYQQLPPQEQENWVIVSTCGCVQN</sequence>
<dbReference type="AlphaFoldDB" id="F2NGE6"/>
<name>F2NGE6_DESAR</name>
<reference evidence="2" key="2">
    <citation type="submission" date="2011-03" db="EMBL/GenBank/DDBJ databases">
        <title>The complete genome of Desulfobacca acetoxidans DSM 11109.</title>
        <authorList>
            <consortium name="US DOE Joint Genome Institute (JGI-PGF)"/>
            <person name="Lucas S."/>
            <person name="Copeland A."/>
            <person name="Lapidus A."/>
            <person name="Bruce D."/>
            <person name="Goodwin L."/>
            <person name="Pitluck S."/>
            <person name="Peters L."/>
            <person name="Kyrpides N."/>
            <person name="Mavromatis K."/>
            <person name="Ivanova N."/>
            <person name="Ovchinnikova G."/>
            <person name="Teshima H."/>
            <person name="Detter J.C."/>
            <person name="Han C."/>
            <person name="Land M."/>
            <person name="Hauser L."/>
            <person name="Markowitz V."/>
            <person name="Cheng J.-F."/>
            <person name="Hugenholtz P."/>
            <person name="Woyke T."/>
            <person name="Wu D."/>
            <person name="Spring S."/>
            <person name="Schueler E."/>
            <person name="Brambilla E."/>
            <person name="Klenk H.-P."/>
            <person name="Eisen J.A."/>
        </authorList>
    </citation>
    <scope>NUCLEOTIDE SEQUENCE [LARGE SCALE GENOMIC DNA]</scope>
    <source>
        <strain evidence="2">ATCC 700848 / DSM 11109 / ASRB2</strain>
    </source>
</reference>
<evidence type="ECO:0000313" key="2">
    <source>
        <dbReference type="Proteomes" id="UP000000483"/>
    </source>
</evidence>
<gene>
    <name evidence="1" type="ordered locus">Desac_0677</name>
</gene>
<evidence type="ECO:0000313" key="1">
    <source>
        <dbReference type="EMBL" id="AEB08559.1"/>
    </source>
</evidence>